<feature type="domain" description="DPH-type MB" evidence="6">
    <location>
        <begin position="88"/>
        <end position="144"/>
    </location>
</feature>
<dbReference type="InterPro" id="IPR036869">
    <property type="entry name" value="J_dom_sf"/>
</dbReference>
<evidence type="ECO:0000256" key="3">
    <source>
        <dbReference type="ARBA" id="ARBA00022833"/>
    </source>
</evidence>
<name>A0A485L5H2_9STRA</name>
<proteinExistence type="inferred from homology"/>
<keyword evidence="4" id="KW-0408">Iron</keyword>
<dbReference type="InterPro" id="IPR018253">
    <property type="entry name" value="DnaJ_domain_CS"/>
</dbReference>
<dbReference type="InterPro" id="IPR007872">
    <property type="entry name" value="DPH_MB_dom"/>
</dbReference>
<dbReference type="PANTHER" id="PTHR45255">
    <property type="entry name" value="DNAJ HOMOLOG SUBFAMILY C MEMBER 24"/>
    <property type="match status" value="1"/>
</dbReference>
<evidence type="ECO:0000313" key="9">
    <source>
        <dbReference type="Proteomes" id="UP000332933"/>
    </source>
</evidence>
<evidence type="ECO:0000256" key="4">
    <source>
        <dbReference type="ARBA" id="ARBA00023004"/>
    </source>
</evidence>
<dbReference type="GO" id="GO:0008198">
    <property type="term" value="F:ferrous iron binding"/>
    <property type="evidence" value="ECO:0007669"/>
    <property type="project" value="TreeGrafter"/>
</dbReference>
<dbReference type="Proteomes" id="UP000332933">
    <property type="component" value="Unassembled WGS sequence"/>
</dbReference>
<dbReference type="EMBL" id="VJMH01005784">
    <property type="protein sequence ID" value="KAF0692980.1"/>
    <property type="molecule type" value="Genomic_DNA"/>
</dbReference>
<dbReference type="PROSITE" id="PS50076">
    <property type="entry name" value="DNAJ_2"/>
    <property type="match status" value="1"/>
</dbReference>
<organism evidence="8 9">
    <name type="scientific">Aphanomyces stellatus</name>
    <dbReference type="NCBI Taxonomy" id="120398"/>
    <lineage>
        <taxon>Eukaryota</taxon>
        <taxon>Sar</taxon>
        <taxon>Stramenopiles</taxon>
        <taxon>Oomycota</taxon>
        <taxon>Saprolegniomycetes</taxon>
        <taxon>Saprolegniales</taxon>
        <taxon>Verrucalvaceae</taxon>
        <taxon>Aphanomyces</taxon>
    </lineage>
</organism>
<comment type="similarity">
    <text evidence="1">Belongs to the DPH4 family.</text>
</comment>
<dbReference type="CDD" id="cd06257">
    <property type="entry name" value="DnaJ"/>
    <property type="match status" value="1"/>
</dbReference>
<keyword evidence="9" id="KW-1185">Reference proteome</keyword>
<evidence type="ECO:0000259" key="6">
    <source>
        <dbReference type="PROSITE" id="PS51074"/>
    </source>
</evidence>
<dbReference type="SUPFAM" id="SSF144217">
    <property type="entry name" value="CSL zinc finger"/>
    <property type="match status" value="1"/>
</dbReference>
<gene>
    <name evidence="8" type="primary">Aste57867_16026</name>
    <name evidence="7" type="ORF">As57867_015970</name>
    <name evidence="8" type="ORF">ASTE57867_16026</name>
</gene>
<reference evidence="7" key="2">
    <citation type="submission" date="2019-06" db="EMBL/GenBank/DDBJ databases">
        <title>Genomics analysis of Aphanomyces spp. identifies a new class of oomycete effector associated with host adaptation.</title>
        <authorList>
            <person name="Gaulin E."/>
        </authorList>
    </citation>
    <scope>NUCLEOTIDE SEQUENCE</scope>
    <source>
        <strain evidence="7">CBS 578.67</strain>
    </source>
</reference>
<evidence type="ECO:0000313" key="8">
    <source>
        <dbReference type="EMBL" id="VFT92811.1"/>
    </source>
</evidence>
<dbReference type="PROSITE" id="PS00636">
    <property type="entry name" value="DNAJ_1"/>
    <property type="match status" value="1"/>
</dbReference>
<keyword evidence="2" id="KW-0479">Metal-binding</keyword>
<dbReference type="GO" id="GO:0001671">
    <property type="term" value="F:ATPase activator activity"/>
    <property type="evidence" value="ECO:0007669"/>
    <property type="project" value="TreeGrafter"/>
</dbReference>
<dbReference type="InterPro" id="IPR001623">
    <property type="entry name" value="DnaJ_domain"/>
</dbReference>
<dbReference type="Pfam" id="PF00226">
    <property type="entry name" value="DnaJ"/>
    <property type="match status" value="1"/>
</dbReference>
<dbReference type="PANTHER" id="PTHR45255:SF1">
    <property type="entry name" value="DNAJ HOMOLOG SUBFAMILY C MEMBER 24"/>
    <property type="match status" value="1"/>
</dbReference>
<reference evidence="8 9" key="1">
    <citation type="submission" date="2019-03" db="EMBL/GenBank/DDBJ databases">
        <authorList>
            <person name="Gaulin E."/>
            <person name="Dumas B."/>
        </authorList>
    </citation>
    <scope>NUCLEOTIDE SEQUENCE [LARGE SCALE GENOMIC DNA]</scope>
    <source>
        <strain evidence="8">CBS 568.67</strain>
    </source>
</reference>
<evidence type="ECO:0000256" key="1">
    <source>
        <dbReference type="ARBA" id="ARBA00006169"/>
    </source>
</evidence>
<dbReference type="Pfam" id="PF05207">
    <property type="entry name" value="Zn_ribbon_CSL"/>
    <property type="match status" value="1"/>
</dbReference>
<sequence length="148" mass="16963">MATPTYYERLGVEADCTPELLKRAYHAAVLHHHPDKQAAGASADFSKEFTESTFQLVHEAYQVLRDVESRRRYDQSLQEKKLRSELRVSDEVALEDFEFDAEDEIYTYNCRCGESYVLTTDEVDDAVEIVPCDGCSLNIRVLYTHATT</sequence>
<keyword evidence="3" id="KW-0862">Zinc</keyword>
<evidence type="ECO:0000256" key="2">
    <source>
        <dbReference type="ARBA" id="ARBA00022723"/>
    </source>
</evidence>
<evidence type="ECO:0000313" key="7">
    <source>
        <dbReference type="EMBL" id="KAF0692980.1"/>
    </source>
</evidence>
<accession>A0A485L5H2</accession>
<feature type="domain" description="J" evidence="5">
    <location>
        <begin position="5"/>
        <end position="77"/>
    </location>
</feature>
<dbReference type="InterPro" id="IPR036671">
    <property type="entry name" value="DPH_MB_sf"/>
</dbReference>
<dbReference type="SMART" id="SM00271">
    <property type="entry name" value="DnaJ"/>
    <property type="match status" value="1"/>
</dbReference>
<evidence type="ECO:0000259" key="5">
    <source>
        <dbReference type="PROSITE" id="PS50076"/>
    </source>
</evidence>
<dbReference type="AlphaFoldDB" id="A0A485L5H2"/>
<dbReference type="PROSITE" id="PS51074">
    <property type="entry name" value="DPH_MB"/>
    <property type="match status" value="1"/>
</dbReference>
<dbReference type="Gene3D" id="3.10.660.10">
    <property type="entry name" value="DPH Zinc finger"/>
    <property type="match status" value="1"/>
</dbReference>
<dbReference type="OrthoDB" id="164807at2759"/>
<dbReference type="SUPFAM" id="SSF46565">
    <property type="entry name" value="Chaperone J-domain"/>
    <property type="match status" value="1"/>
</dbReference>
<dbReference type="Gene3D" id="1.10.287.110">
    <property type="entry name" value="DnaJ domain"/>
    <property type="match status" value="1"/>
</dbReference>
<dbReference type="EMBL" id="CAADRA010005805">
    <property type="protein sequence ID" value="VFT92811.1"/>
    <property type="molecule type" value="Genomic_DNA"/>
</dbReference>
<protein>
    <submittedName>
        <fullName evidence="8">Aste57867_16026 protein</fullName>
    </submittedName>
</protein>
<dbReference type="PRINTS" id="PR00625">
    <property type="entry name" value="JDOMAIN"/>
</dbReference>